<evidence type="ECO:0000313" key="3">
    <source>
        <dbReference type="EMBL" id="KAJ5727929.1"/>
    </source>
</evidence>
<dbReference type="GO" id="GO:0005576">
    <property type="term" value="C:extracellular region"/>
    <property type="evidence" value="ECO:0007669"/>
    <property type="project" value="InterPro"/>
</dbReference>
<evidence type="ECO:0000313" key="4">
    <source>
        <dbReference type="Proteomes" id="UP001215712"/>
    </source>
</evidence>
<keyword evidence="1" id="KW-0732">Signal</keyword>
<dbReference type="PRINTS" id="PR00837">
    <property type="entry name" value="V5TPXLIKE"/>
</dbReference>
<reference evidence="3" key="2">
    <citation type="submission" date="2023-01" db="EMBL/GenBank/DDBJ databases">
        <authorList>
            <person name="Petersen C."/>
        </authorList>
    </citation>
    <scope>NUCLEOTIDE SEQUENCE</scope>
    <source>
        <strain evidence="3">IBT 17514</strain>
    </source>
</reference>
<dbReference type="EMBL" id="JAQJAN010000006">
    <property type="protein sequence ID" value="KAJ5727929.1"/>
    <property type="molecule type" value="Genomic_DNA"/>
</dbReference>
<evidence type="ECO:0000259" key="2">
    <source>
        <dbReference type="SMART" id="SM00198"/>
    </source>
</evidence>
<dbReference type="Pfam" id="PF00188">
    <property type="entry name" value="CAP"/>
    <property type="match status" value="1"/>
</dbReference>
<gene>
    <name evidence="3" type="ORF">N7493_005749</name>
</gene>
<dbReference type="PRINTS" id="PR00838">
    <property type="entry name" value="V5ALLERGEN"/>
</dbReference>
<name>A0AAD6HN77_9EURO</name>
<dbReference type="Gene3D" id="3.40.33.10">
    <property type="entry name" value="CAP"/>
    <property type="match status" value="1"/>
</dbReference>
<keyword evidence="4" id="KW-1185">Reference proteome</keyword>
<dbReference type="SMART" id="SM00198">
    <property type="entry name" value="SCP"/>
    <property type="match status" value="1"/>
</dbReference>
<feature type="chain" id="PRO_5042261206" evidence="1">
    <location>
        <begin position="30"/>
        <end position="267"/>
    </location>
</feature>
<dbReference type="InterPro" id="IPR001283">
    <property type="entry name" value="CRISP-related"/>
</dbReference>
<accession>A0AAD6HN77</accession>
<dbReference type="PROSITE" id="PS01009">
    <property type="entry name" value="CRISP_1"/>
    <property type="match status" value="1"/>
</dbReference>
<reference evidence="3" key="1">
    <citation type="journal article" date="2023" name="IMA Fungus">
        <title>Comparative genomic study of the Penicillium genus elucidates a diverse pangenome and 15 lateral gene transfer events.</title>
        <authorList>
            <person name="Petersen C."/>
            <person name="Sorensen T."/>
            <person name="Nielsen M.R."/>
            <person name="Sondergaard T.E."/>
            <person name="Sorensen J.L."/>
            <person name="Fitzpatrick D.A."/>
            <person name="Frisvad J.C."/>
            <person name="Nielsen K.L."/>
        </authorList>
    </citation>
    <scope>NUCLEOTIDE SEQUENCE</scope>
    <source>
        <strain evidence="3">IBT 17514</strain>
    </source>
</reference>
<dbReference type="InterPro" id="IPR035940">
    <property type="entry name" value="CAP_sf"/>
</dbReference>
<protein>
    <submittedName>
        <fullName evidence="3">PR-1-like protein</fullName>
    </submittedName>
</protein>
<dbReference type="PANTHER" id="PTHR10334">
    <property type="entry name" value="CYSTEINE-RICH SECRETORY PROTEIN-RELATED"/>
    <property type="match status" value="1"/>
</dbReference>
<feature type="domain" description="SCP" evidence="2">
    <location>
        <begin position="106"/>
        <end position="240"/>
    </location>
</feature>
<dbReference type="SUPFAM" id="SSF55797">
    <property type="entry name" value="PR-1-like"/>
    <property type="match status" value="1"/>
</dbReference>
<dbReference type="AlphaFoldDB" id="A0AAD6HN77"/>
<organism evidence="3 4">
    <name type="scientific">Penicillium malachiteum</name>
    <dbReference type="NCBI Taxonomy" id="1324776"/>
    <lineage>
        <taxon>Eukaryota</taxon>
        <taxon>Fungi</taxon>
        <taxon>Dikarya</taxon>
        <taxon>Ascomycota</taxon>
        <taxon>Pezizomycotina</taxon>
        <taxon>Eurotiomycetes</taxon>
        <taxon>Eurotiomycetidae</taxon>
        <taxon>Eurotiales</taxon>
        <taxon>Aspergillaceae</taxon>
        <taxon>Penicillium</taxon>
    </lineage>
</organism>
<proteinExistence type="predicted"/>
<sequence length="267" mass="29253">MRSGHINMNFFNIKRFLPVLFLLSCAVQAQQNGAITFVTVAERAALTVEHGAEASVTSALWTADTPSDTTTISSSSSSSPSTFTTSTKTSTYLAGIALPTYPWHGSYEDKVLYSHNIHRINHTVSNLVWNDTLSDAAYDWATKCVFQHHTSGYGQNIAGSSPHATIAQHVSELWYNGEEGYYTSSYGQANPPSGPVTGHFTQIVWKGSKTVGCATIDCRDQPLGMWYTVCNYYPPGNWGGEYAENVFRPIGNPYVGDNSDIITHSSW</sequence>
<dbReference type="Proteomes" id="UP001215712">
    <property type="component" value="Unassembled WGS sequence"/>
</dbReference>
<dbReference type="InterPro" id="IPR014044">
    <property type="entry name" value="CAP_dom"/>
</dbReference>
<dbReference type="InterPro" id="IPR018244">
    <property type="entry name" value="Allrgn_V5/Tpx1_CS"/>
</dbReference>
<dbReference type="InterPro" id="IPR002413">
    <property type="entry name" value="V5_allergen-like"/>
</dbReference>
<comment type="caution">
    <text evidence="3">The sequence shown here is derived from an EMBL/GenBank/DDBJ whole genome shotgun (WGS) entry which is preliminary data.</text>
</comment>
<feature type="signal peptide" evidence="1">
    <location>
        <begin position="1"/>
        <end position="29"/>
    </location>
</feature>
<evidence type="ECO:0000256" key="1">
    <source>
        <dbReference type="SAM" id="SignalP"/>
    </source>
</evidence>